<evidence type="ECO:0000259" key="6">
    <source>
        <dbReference type="SMART" id="SM00387"/>
    </source>
</evidence>
<evidence type="ECO:0000313" key="7">
    <source>
        <dbReference type="EMBL" id="MDL5158955.1"/>
    </source>
</evidence>
<evidence type="ECO:0000256" key="3">
    <source>
        <dbReference type="ARBA" id="ARBA00023012"/>
    </source>
</evidence>
<feature type="transmembrane region" description="Helical" evidence="5">
    <location>
        <begin position="245"/>
        <end position="263"/>
    </location>
</feature>
<dbReference type="CDD" id="cd16917">
    <property type="entry name" value="HATPase_UhpB-NarQ-NarX-like"/>
    <property type="match status" value="1"/>
</dbReference>
<feature type="transmembrane region" description="Helical" evidence="5">
    <location>
        <begin position="181"/>
        <end position="205"/>
    </location>
</feature>
<dbReference type="GO" id="GO:0016301">
    <property type="term" value="F:kinase activity"/>
    <property type="evidence" value="ECO:0007669"/>
    <property type="project" value="UniProtKB-KW"/>
</dbReference>
<protein>
    <submittedName>
        <fullName evidence="7">Histidine kinase</fullName>
    </submittedName>
</protein>
<dbReference type="Proteomes" id="UP001231924">
    <property type="component" value="Unassembled WGS sequence"/>
</dbReference>
<evidence type="ECO:0000256" key="5">
    <source>
        <dbReference type="SAM" id="Phobius"/>
    </source>
</evidence>
<evidence type="ECO:0000313" key="8">
    <source>
        <dbReference type="Proteomes" id="UP001231924"/>
    </source>
</evidence>
<dbReference type="InterPro" id="IPR036890">
    <property type="entry name" value="HATPase_C_sf"/>
</dbReference>
<proteinExistence type="predicted"/>
<feature type="region of interest" description="Disordered" evidence="4">
    <location>
        <begin position="575"/>
        <end position="612"/>
    </location>
</feature>
<evidence type="ECO:0000256" key="2">
    <source>
        <dbReference type="ARBA" id="ARBA00022777"/>
    </source>
</evidence>
<organism evidence="7 8">
    <name type="scientific">Actinomycetospora termitidis</name>
    <dbReference type="NCBI Taxonomy" id="3053470"/>
    <lineage>
        <taxon>Bacteria</taxon>
        <taxon>Bacillati</taxon>
        <taxon>Actinomycetota</taxon>
        <taxon>Actinomycetes</taxon>
        <taxon>Pseudonocardiales</taxon>
        <taxon>Pseudonocardiaceae</taxon>
        <taxon>Actinomycetospora</taxon>
    </lineage>
</organism>
<keyword evidence="2 7" id="KW-0418">Kinase</keyword>
<dbReference type="Pfam" id="PF07730">
    <property type="entry name" value="HisKA_3"/>
    <property type="match status" value="1"/>
</dbReference>
<dbReference type="InterPro" id="IPR050482">
    <property type="entry name" value="Sensor_HK_TwoCompSys"/>
</dbReference>
<feature type="transmembrane region" description="Helical" evidence="5">
    <location>
        <begin position="140"/>
        <end position="161"/>
    </location>
</feature>
<gene>
    <name evidence="7" type="ORF">QRT03_23505</name>
</gene>
<feature type="transmembrane region" description="Helical" evidence="5">
    <location>
        <begin position="53"/>
        <end position="75"/>
    </location>
</feature>
<feature type="transmembrane region" description="Helical" evidence="5">
    <location>
        <begin position="28"/>
        <end position="47"/>
    </location>
</feature>
<dbReference type="PANTHER" id="PTHR24421">
    <property type="entry name" value="NITRATE/NITRITE SENSOR PROTEIN NARX-RELATED"/>
    <property type="match status" value="1"/>
</dbReference>
<dbReference type="SUPFAM" id="SSF55874">
    <property type="entry name" value="ATPase domain of HSP90 chaperone/DNA topoisomerase II/histidine kinase"/>
    <property type="match status" value="1"/>
</dbReference>
<dbReference type="SMART" id="SM00387">
    <property type="entry name" value="HATPase_c"/>
    <property type="match status" value="1"/>
</dbReference>
<evidence type="ECO:0000256" key="1">
    <source>
        <dbReference type="ARBA" id="ARBA00022679"/>
    </source>
</evidence>
<keyword evidence="1" id="KW-0808">Transferase</keyword>
<reference evidence="7 8" key="1">
    <citation type="submission" date="2023-06" db="EMBL/GenBank/DDBJ databases">
        <title>Actinomycetospora Odt1-22.</title>
        <authorList>
            <person name="Supong K."/>
        </authorList>
    </citation>
    <scope>NUCLEOTIDE SEQUENCE [LARGE SCALE GENOMIC DNA]</scope>
    <source>
        <strain evidence="7 8">Odt1-22</strain>
    </source>
</reference>
<dbReference type="RefSeq" id="WP_286055518.1">
    <property type="nucleotide sequence ID" value="NZ_JASVWF010000006.1"/>
</dbReference>
<dbReference type="EMBL" id="JASVWF010000006">
    <property type="protein sequence ID" value="MDL5158955.1"/>
    <property type="molecule type" value="Genomic_DNA"/>
</dbReference>
<feature type="transmembrane region" description="Helical" evidence="5">
    <location>
        <begin position="107"/>
        <end position="128"/>
    </location>
</feature>
<name>A0ABT7ME65_9PSEU</name>
<keyword evidence="8" id="KW-1185">Reference proteome</keyword>
<keyword evidence="5" id="KW-1133">Transmembrane helix</keyword>
<accession>A0ABT7ME65</accession>
<feature type="transmembrane region" description="Helical" evidence="5">
    <location>
        <begin position="217"/>
        <end position="239"/>
    </location>
</feature>
<keyword evidence="3" id="KW-0902">Two-component regulatory system</keyword>
<dbReference type="InterPro" id="IPR011712">
    <property type="entry name" value="Sig_transdc_His_kin_sub3_dim/P"/>
</dbReference>
<dbReference type="Gene3D" id="1.20.5.1930">
    <property type="match status" value="1"/>
</dbReference>
<evidence type="ECO:0000256" key="4">
    <source>
        <dbReference type="SAM" id="MobiDB-lite"/>
    </source>
</evidence>
<dbReference type="Pfam" id="PF02518">
    <property type="entry name" value="HATPase_c"/>
    <property type="match status" value="1"/>
</dbReference>
<dbReference type="Gene3D" id="3.30.565.10">
    <property type="entry name" value="Histidine kinase-like ATPase, C-terminal domain"/>
    <property type="match status" value="1"/>
</dbReference>
<sequence>MNIAIVPSELSALRSLDVRPLARAFRRLLLLASALLGGSWAALWFAPDLGRKPFAAACVVVVGAGFAAAAPAVLGQPGRRRAGLLLGLAGALWPLNTLGGWNVGPVPFLRGVSEGAFWLVLSAAVVLYQHPRLARPERTFLVVAGLHFVGSEVLWACVGRAEWAGYSAHAWWPALAPDRTLFDVLSVALVSVDPLFAVALIAILVRRRRRESALDRYSLTPVIMAVGVAAAVTGVSYAIHGRATVAMALVLMPLPLAFLYGAVRLSSLRVRLGEALERRTCTDALRTVLRDPTLQVRFWSPEVGEWVDEQGVRTERPAAHPARWRIPIRRPDRRVVAEVETAAPSLSARRGVEAAVRLAGAAVENAGLRAQVRLQLEASRRAHARTVEAGLVERRNLERDLHDGAQQYLHAVLLTLARARLVVTDSPERAGNLLEDAREDVRHALDELRGLAHGLRPTVLLRHGLGPAIEEAADRTGLPVTVDVKAAGSPDDDAAVYFVVCEALTNAAKHAGADRVWVRVGEDGDGVDVDVRDDGIGGADARGSGIRGMADRVVARGGTFTVRSDEGHGTWVHAHLPRLDEPDPPQVPSPRARPEVLPVVTPPQRGPDPGVAVRVLEHPDLGQ</sequence>
<dbReference type="InterPro" id="IPR003594">
    <property type="entry name" value="HATPase_dom"/>
</dbReference>
<feature type="domain" description="Histidine kinase/HSP90-like ATPase" evidence="6">
    <location>
        <begin position="491"/>
        <end position="580"/>
    </location>
</feature>
<keyword evidence="5" id="KW-0812">Transmembrane</keyword>
<keyword evidence="5" id="KW-0472">Membrane</keyword>
<feature type="transmembrane region" description="Helical" evidence="5">
    <location>
        <begin position="82"/>
        <end position="101"/>
    </location>
</feature>
<comment type="caution">
    <text evidence="7">The sequence shown here is derived from an EMBL/GenBank/DDBJ whole genome shotgun (WGS) entry which is preliminary data.</text>
</comment>